<evidence type="ECO:0000256" key="3">
    <source>
        <dbReference type="ARBA" id="ARBA00022692"/>
    </source>
</evidence>
<proteinExistence type="predicted"/>
<evidence type="ECO:0000256" key="6">
    <source>
        <dbReference type="SAM" id="Phobius"/>
    </source>
</evidence>
<gene>
    <name evidence="7" type="ORF">BBK14_22495</name>
</gene>
<comment type="caution">
    <text evidence="7">The sequence shown here is derived from an EMBL/GenBank/DDBJ whole genome shotgun (WGS) entry which is preliminary data.</text>
</comment>
<keyword evidence="3 6" id="KW-0812">Transmembrane</keyword>
<accession>A0A1S1PQZ4</accession>
<dbReference type="InterPro" id="IPR051611">
    <property type="entry name" value="ECF_transporter_component"/>
</dbReference>
<feature type="transmembrane region" description="Helical" evidence="6">
    <location>
        <begin position="232"/>
        <end position="251"/>
    </location>
</feature>
<evidence type="ECO:0000313" key="8">
    <source>
        <dbReference type="Proteomes" id="UP000179769"/>
    </source>
</evidence>
<dbReference type="InterPro" id="IPR003339">
    <property type="entry name" value="ABC/ECF_trnsptr_transmembrane"/>
</dbReference>
<dbReference type="NCBIfam" id="TIGR02454">
    <property type="entry name" value="ECF_T_CbiQ"/>
    <property type="match status" value="1"/>
</dbReference>
<keyword evidence="2" id="KW-1003">Cell membrane</keyword>
<evidence type="ECO:0000256" key="5">
    <source>
        <dbReference type="ARBA" id="ARBA00023136"/>
    </source>
</evidence>
<evidence type="ECO:0000256" key="2">
    <source>
        <dbReference type="ARBA" id="ARBA00022475"/>
    </source>
</evidence>
<keyword evidence="8" id="KW-1185">Reference proteome</keyword>
<dbReference type="InterPro" id="IPR012809">
    <property type="entry name" value="ECF_CbiQ"/>
</dbReference>
<dbReference type="Pfam" id="PF02361">
    <property type="entry name" value="CbiQ"/>
    <property type="match status" value="1"/>
</dbReference>
<sequence length="260" mass="27247">MGGAHVLDPYHPGGSVLHRLPAQCKIVATFGYVVCVVLTPITAGWAFGAHLAVVGGLCALARLPPGLVLRRLAVELPFVAFAVALPFVVPGERTEVLGVALSRPGLEQAFGLVARATLGLMTVIVLAATTPARELLVGLERLRMPPVIVAVASFMIRYAGIVIDQMGRMSVARRSRAHEPRSLLATRALAASLGTLFIRSYERGERVHLAMLARGYTGALPGALPGPAPRRAQWGAALCLVILGAAIAVLGRRLDLGAPA</sequence>
<dbReference type="PANTHER" id="PTHR34857:SF2">
    <property type="entry name" value="SLL0384 PROTEIN"/>
    <property type="match status" value="1"/>
</dbReference>
<name>A0A1S1PQZ4_9ACTN</name>
<evidence type="ECO:0000313" key="7">
    <source>
        <dbReference type="EMBL" id="OHV25203.1"/>
    </source>
</evidence>
<feature type="transmembrane region" description="Helical" evidence="6">
    <location>
        <begin position="144"/>
        <end position="163"/>
    </location>
</feature>
<feature type="transmembrane region" description="Helical" evidence="6">
    <location>
        <begin position="26"/>
        <end position="48"/>
    </location>
</feature>
<dbReference type="EMBL" id="MAXA01000231">
    <property type="protein sequence ID" value="OHV25203.1"/>
    <property type="molecule type" value="Genomic_DNA"/>
</dbReference>
<dbReference type="CDD" id="cd16914">
    <property type="entry name" value="EcfT"/>
    <property type="match status" value="1"/>
</dbReference>
<dbReference type="GO" id="GO:0043190">
    <property type="term" value="C:ATP-binding cassette (ABC) transporter complex"/>
    <property type="evidence" value="ECO:0007669"/>
    <property type="project" value="InterPro"/>
</dbReference>
<keyword evidence="4 6" id="KW-1133">Transmembrane helix</keyword>
<protein>
    <submittedName>
        <fullName evidence="7">Cobalt ECF transporter T component CbiQ</fullName>
    </submittedName>
</protein>
<evidence type="ECO:0000256" key="4">
    <source>
        <dbReference type="ARBA" id="ARBA00022989"/>
    </source>
</evidence>
<dbReference type="PANTHER" id="PTHR34857">
    <property type="entry name" value="SLL0384 PROTEIN"/>
    <property type="match status" value="1"/>
</dbReference>
<comment type="subcellular location">
    <subcellularLocation>
        <location evidence="1">Cell membrane</location>
        <topology evidence="1">Multi-pass membrane protein</topology>
    </subcellularLocation>
</comment>
<dbReference type="OrthoDB" id="4533at2"/>
<dbReference type="AlphaFoldDB" id="A0A1S1PQZ4"/>
<feature type="transmembrane region" description="Helical" evidence="6">
    <location>
        <begin position="68"/>
        <end position="89"/>
    </location>
</feature>
<dbReference type="Proteomes" id="UP000179769">
    <property type="component" value="Unassembled WGS sequence"/>
</dbReference>
<dbReference type="GO" id="GO:0006824">
    <property type="term" value="P:cobalt ion transport"/>
    <property type="evidence" value="ECO:0007669"/>
    <property type="project" value="InterPro"/>
</dbReference>
<reference evidence="8" key="1">
    <citation type="submission" date="2016-07" db="EMBL/GenBank/DDBJ databases">
        <title>Frankia sp. NRRL B-16219 Genome sequencing.</title>
        <authorList>
            <person name="Ghodhbane-Gtari F."/>
            <person name="Swanson E."/>
            <person name="Gueddou A."/>
            <person name="Louati M."/>
            <person name="Nouioui I."/>
            <person name="Hezbri K."/>
            <person name="Abebe-Akele F."/>
            <person name="Simpson S."/>
            <person name="Morris K."/>
            <person name="Thomas K."/>
            <person name="Gtari M."/>
            <person name="Tisa L.S."/>
        </authorList>
    </citation>
    <scope>NUCLEOTIDE SEQUENCE [LARGE SCALE GENOMIC DNA]</scope>
    <source>
        <strain evidence="8">NRRL B-16219</strain>
    </source>
</reference>
<dbReference type="RefSeq" id="WP_071065352.1">
    <property type="nucleotide sequence ID" value="NZ_MAXA01000231.1"/>
</dbReference>
<keyword evidence="5 6" id="KW-0472">Membrane</keyword>
<evidence type="ECO:0000256" key="1">
    <source>
        <dbReference type="ARBA" id="ARBA00004651"/>
    </source>
</evidence>
<feature type="transmembrane region" description="Helical" evidence="6">
    <location>
        <begin position="109"/>
        <end position="132"/>
    </location>
</feature>
<organism evidence="7 8">
    <name type="scientific">Parafrankia soli</name>
    <dbReference type="NCBI Taxonomy" id="2599596"/>
    <lineage>
        <taxon>Bacteria</taxon>
        <taxon>Bacillati</taxon>
        <taxon>Actinomycetota</taxon>
        <taxon>Actinomycetes</taxon>
        <taxon>Frankiales</taxon>
        <taxon>Frankiaceae</taxon>
        <taxon>Parafrankia</taxon>
    </lineage>
</organism>